<dbReference type="PANTHER" id="PTHR33591:SF4">
    <property type="entry name" value="OS08G0114100 PROTEIN"/>
    <property type="match status" value="1"/>
</dbReference>
<reference evidence="3 4" key="1">
    <citation type="submission" date="2021-03" db="EMBL/GenBank/DDBJ databases">
        <authorList>
            <person name="King G.J."/>
            <person name="Bancroft I."/>
            <person name="Baten A."/>
            <person name="Bloomfield J."/>
            <person name="Borpatragohain P."/>
            <person name="He Z."/>
            <person name="Irish N."/>
            <person name="Irwin J."/>
            <person name="Liu K."/>
            <person name="Mauleon R.P."/>
            <person name="Moore J."/>
            <person name="Morris R."/>
            <person name="Ostergaard L."/>
            <person name="Wang B."/>
            <person name="Wells R."/>
        </authorList>
    </citation>
    <scope>NUCLEOTIDE SEQUENCE [LARGE SCALE GENOMIC DNA]</scope>
    <source>
        <strain evidence="3">R-o-18</strain>
        <tissue evidence="3">Leaf</tissue>
    </source>
</reference>
<evidence type="ECO:0000313" key="4">
    <source>
        <dbReference type="Proteomes" id="UP000823674"/>
    </source>
</evidence>
<dbReference type="Proteomes" id="UP000823674">
    <property type="component" value="Chromosome A09"/>
</dbReference>
<dbReference type="Pfam" id="PF13225">
    <property type="entry name" value="D27-like_C"/>
    <property type="match status" value="1"/>
</dbReference>
<evidence type="ECO:0000313" key="3">
    <source>
        <dbReference type="EMBL" id="KAG5382813.1"/>
    </source>
</evidence>
<gene>
    <name evidence="3" type="primary">A09p017230.1_BraROA</name>
    <name evidence="3" type="ORF">IGI04_034283</name>
</gene>
<proteinExistence type="predicted"/>
<feature type="domain" description="Beta-carotene isomerase D27-like C-terminal" evidence="2">
    <location>
        <begin position="169"/>
        <end position="250"/>
    </location>
</feature>
<protein>
    <recommendedName>
        <fullName evidence="2">Beta-carotene isomerase D27-like C-terminal domain-containing protein</fullName>
    </recommendedName>
</protein>
<dbReference type="InterPro" id="IPR025114">
    <property type="entry name" value="D27-like_C"/>
</dbReference>
<sequence length="535" mass="62042">MCVATNSVKAECVGREEQKQREGKILSMAAIASLQAIHLNFGRRGSIRCGISEPSGEPAPIGQKTRYNDGLAERVFMGLFARKMDKFGGSKKKNEMKEKGFWDYDYESFVEVSKRVMQGRSRTQQQEVVREVLLSMLPPGAPEQFRKLFPPTKWAAEFNAALTVPFFHWLVGPSQVIEVEVNGVKQRSGVRIKKCRYLENSGCVGMCVNMCKIPTQDFFTNEFGLPLTMNPNFDDMSCEMIYGQAPPAFEDDPATRQPCLADISRVYKTEQMERSHETMMTRIPTSDPHNTTSDIMDSVWKLYDNPYYCCSQSQEHQHQRKSFIWDLNFIRVFMESELEKARAEIKGLKAELNYERKARRRAELMNMRLAKDVEDERKGREAEEMQYKRLLKERSSEKAEMVRMRQEVEEERQMHRLADVLREERVQMKLSDARLFLEEKLSELEESNKERDKERNMIMKTKILDRASSTPASGRCENPHIKRGIKGFVEFPRVMRAIRSKSEKWGSKIECQKVQLKTLLRQKTTPRCASIHSSA</sequence>
<keyword evidence="1" id="KW-0175">Coiled coil</keyword>
<organism evidence="3 4">
    <name type="scientific">Brassica rapa subsp. trilocularis</name>
    <dbReference type="NCBI Taxonomy" id="1813537"/>
    <lineage>
        <taxon>Eukaryota</taxon>
        <taxon>Viridiplantae</taxon>
        <taxon>Streptophyta</taxon>
        <taxon>Embryophyta</taxon>
        <taxon>Tracheophyta</taxon>
        <taxon>Spermatophyta</taxon>
        <taxon>Magnoliopsida</taxon>
        <taxon>eudicotyledons</taxon>
        <taxon>Gunneridae</taxon>
        <taxon>Pentapetalae</taxon>
        <taxon>rosids</taxon>
        <taxon>malvids</taxon>
        <taxon>Brassicales</taxon>
        <taxon>Brassicaceae</taxon>
        <taxon>Brassiceae</taxon>
        <taxon>Brassica</taxon>
    </lineage>
</organism>
<evidence type="ECO:0000256" key="1">
    <source>
        <dbReference type="SAM" id="Coils"/>
    </source>
</evidence>
<feature type="coiled-coil region" evidence="1">
    <location>
        <begin position="331"/>
        <end position="457"/>
    </location>
</feature>
<dbReference type="PANTHER" id="PTHR33591">
    <property type="entry name" value="BETA-CAROTENE ISOMERASE D27"/>
    <property type="match status" value="1"/>
</dbReference>
<name>A0ABQ7LBJ0_BRACM</name>
<keyword evidence="4" id="KW-1185">Reference proteome</keyword>
<dbReference type="EMBL" id="JADBGQ010000008">
    <property type="protein sequence ID" value="KAG5382813.1"/>
    <property type="molecule type" value="Genomic_DNA"/>
</dbReference>
<comment type="caution">
    <text evidence="3">The sequence shown here is derived from an EMBL/GenBank/DDBJ whole genome shotgun (WGS) entry which is preliminary data.</text>
</comment>
<evidence type="ECO:0000259" key="2">
    <source>
        <dbReference type="Pfam" id="PF13225"/>
    </source>
</evidence>
<dbReference type="InterPro" id="IPR038938">
    <property type="entry name" value="D27-like"/>
</dbReference>
<accession>A0ABQ7LBJ0</accession>